<evidence type="ECO:0000256" key="3">
    <source>
        <dbReference type="ARBA" id="ARBA00023315"/>
    </source>
</evidence>
<dbReference type="InterPro" id="IPR018357">
    <property type="entry name" value="Hexapep_transf_CS"/>
</dbReference>
<evidence type="ECO:0000259" key="4">
    <source>
        <dbReference type="SMART" id="SM01266"/>
    </source>
</evidence>
<dbReference type="EMBL" id="MLAK01000798">
    <property type="protein sequence ID" value="OHT04295.1"/>
    <property type="molecule type" value="Genomic_DNA"/>
</dbReference>
<dbReference type="RefSeq" id="XP_068357431.1">
    <property type="nucleotide sequence ID" value="XM_068506050.1"/>
</dbReference>
<dbReference type="GO" id="GO:0008374">
    <property type="term" value="F:O-acyltransferase activity"/>
    <property type="evidence" value="ECO:0007669"/>
    <property type="project" value="TreeGrafter"/>
</dbReference>
<accession>A0A1J4JYQ2</accession>
<evidence type="ECO:0000256" key="1">
    <source>
        <dbReference type="ARBA" id="ARBA00007274"/>
    </source>
</evidence>
<gene>
    <name evidence="5" type="ORF">TRFO_28233</name>
</gene>
<dbReference type="VEuPathDB" id="TrichDB:TRFO_28233"/>
<dbReference type="Proteomes" id="UP000179807">
    <property type="component" value="Unassembled WGS sequence"/>
</dbReference>
<proteinExistence type="inferred from homology"/>
<feature type="domain" description="Maltose/galactoside acetyltransferase" evidence="4">
    <location>
        <begin position="40"/>
        <end position="95"/>
    </location>
</feature>
<dbReference type="PANTHER" id="PTHR23416:SF23">
    <property type="entry name" value="ACETYLTRANSFERASE C18B11.09C-RELATED"/>
    <property type="match status" value="1"/>
</dbReference>
<dbReference type="Pfam" id="PF12464">
    <property type="entry name" value="Mac"/>
    <property type="match status" value="1"/>
</dbReference>
<dbReference type="SUPFAM" id="SSF51161">
    <property type="entry name" value="Trimeric LpxA-like enzymes"/>
    <property type="match status" value="1"/>
</dbReference>
<dbReference type="InterPro" id="IPR001451">
    <property type="entry name" value="Hexapep"/>
</dbReference>
<dbReference type="PROSITE" id="PS00101">
    <property type="entry name" value="HEXAPEP_TRANSFERASES"/>
    <property type="match status" value="1"/>
</dbReference>
<comment type="similarity">
    <text evidence="1">Belongs to the transferase hexapeptide repeat family.</text>
</comment>
<evidence type="ECO:0000313" key="5">
    <source>
        <dbReference type="EMBL" id="OHT04295.1"/>
    </source>
</evidence>
<dbReference type="SMART" id="SM01266">
    <property type="entry name" value="Mac"/>
    <property type="match status" value="1"/>
</dbReference>
<dbReference type="GO" id="GO:0016407">
    <property type="term" value="F:acetyltransferase activity"/>
    <property type="evidence" value="ECO:0007669"/>
    <property type="project" value="InterPro"/>
</dbReference>
<protein>
    <submittedName>
        <fullName evidence="5">Acetyltransferase</fullName>
    </submittedName>
</protein>
<dbReference type="InterPro" id="IPR051159">
    <property type="entry name" value="Hexapeptide_acetyltransf"/>
</dbReference>
<dbReference type="CDD" id="cd03357">
    <property type="entry name" value="LbH_MAT_GAT"/>
    <property type="match status" value="1"/>
</dbReference>
<dbReference type="InterPro" id="IPR024688">
    <property type="entry name" value="Mac_dom"/>
</dbReference>
<keyword evidence="6" id="KW-1185">Reference proteome</keyword>
<evidence type="ECO:0000313" key="6">
    <source>
        <dbReference type="Proteomes" id="UP000179807"/>
    </source>
</evidence>
<dbReference type="AlphaFoldDB" id="A0A1J4JYQ2"/>
<sequence>MLSFASKALSSTPSTFSRCFAKALWHEPKPWTADDPRSEREKMEASDYYKPGDAELCQLRDRMRRATKNFNQNSSVDRPEEMKEFMRELFNKKELPENLFIEPPIYLDYGYNVTIGKDVFINWNVTMLDSTPINIGDETLIGPNVAIYTAMHPISGKARKGPEYSERVTIGKRCWIGGNAVICPGVTIGDNVTVAAGSVVTEDVPSNCIVGGVPAKVLKTLPPEDD</sequence>
<dbReference type="Gene3D" id="2.160.10.10">
    <property type="entry name" value="Hexapeptide repeat proteins"/>
    <property type="match status" value="1"/>
</dbReference>
<comment type="caution">
    <text evidence="5">The sequence shown here is derived from an EMBL/GenBank/DDBJ whole genome shotgun (WGS) entry which is preliminary data.</text>
</comment>
<reference evidence="5" key="1">
    <citation type="submission" date="2016-10" db="EMBL/GenBank/DDBJ databases">
        <authorList>
            <person name="Benchimol M."/>
            <person name="Almeida L.G."/>
            <person name="Vasconcelos A.T."/>
            <person name="Perreira-Neves A."/>
            <person name="Rosa I.A."/>
            <person name="Tasca T."/>
            <person name="Bogo M.R."/>
            <person name="de Souza W."/>
        </authorList>
    </citation>
    <scope>NUCLEOTIDE SEQUENCE [LARGE SCALE GENOMIC DNA]</scope>
    <source>
        <strain evidence="5">K</strain>
    </source>
</reference>
<organism evidence="5 6">
    <name type="scientific">Tritrichomonas foetus</name>
    <dbReference type="NCBI Taxonomy" id="1144522"/>
    <lineage>
        <taxon>Eukaryota</taxon>
        <taxon>Metamonada</taxon>
        <taxon>Parabasalia</taxon>
        <taxon>Tritrichomonadida</taxon>
        <taxon>Tritrichomonadidae</taxon>
        <taxon>Tritrichomonas</taxon>
    </lineage>
</organism>
<dbReference type="InterPro" id="IPR011004">
    <property type="entry name" value="Trimer_LpxA-like_sf"/>
</dbReference>
<dbReference type="FunFam" id="2.160.10.10:FF:000025">
    <property type="entry name" value="Hexapeptide-repeat containing-acetyltransferase"/>
    <property type="match status" value="1"/>
</dbReference>
<dbReference type="PANTHER" id="PTHR23416">
    <property type="entry name" value="SIALIC ACID SYNTHASE-RELATED"/>
    <property type="match status" value="1"/>
</dbReference>
<keyword evidence="3" id="KW-0012">Acyltransferase</keyword>
<dbReference type="GeneID" id="94840754"/>
<dbReference type="OrthoDB" id="25818at2759"/>
<evidence type="ECO:0000256" key="2">
    <source>
        <dbReference type="ARBA" id="ARBA00022679"/>
    </source>
</evidence>
<dbReference type="Pfam" id="PF14602">
    <property type="entry name" value="Hexapep_2"/>
    <property type="match status" value="2"/>
</dbReference>
<keyword evidence="2" id="KW-0808">Transferase</keyword>
<name>A0A1J4JYQ2_9EUKA</name>